<feature type="region of interest" description="Disordered" evidence="1">
    <location>
        <begin position="63"/>
        <end position="89"/>
    </location>
</feature>
<dbReference type="EMBL" id="BNCQ01000033">
    <property type="protein sequence ID" value="GIM10186.1"/>
    <property type="molecule type" value="Genomic_DNA"/>
</dbReference>
<feature type="compositionally biased region" description="Low complexity" evidence="1">
    <location>
        <begin position="76"/>
        <end position="89"/>
    </location>
</feature>
<feature type="compositionally biased region" description="Low complexity" evidence="1">
    <location>
        <begin position="8"/>
        <end position="29"/>
    </location>
</feature>
<accession>A0A8J4GL84</accession>
<reference evidence="2" key="1">
    <citation type="journal article" date="2021" name="Proc. Natl. Acad. Sci. U.S.A.">
        <title>Three genomes in the algal genus Volvox reveal the fate of a haploid sex-determining region after a transition to homothallism.</title>
        <authorList>
            <person name="Yamamoto K."/>
            <person name="Hamaji T."/>
            <person name="Kawai-Toyooka H."/>
            <person name="Matsuzaki R."/>
            <person name="Takahashi F."/>
            <person name="Nishimura Y."/>
            <person name="Kawachi M."/>
            <person name="Noguchi H."/>
            <person name="Minakuchi Y."/>
            <person name="Umen J.G."/>
            <person name="Toyoda A."/>
            <person name="Nozaki H."/>
        </authorList>
    </citation>
    <scope>NUCLEOTIDE SEQUENCE</scope>
    <source>
        <strain evidence="2">NIES-3785</strain>
    </source>
</reference>
<feature type="non-terminal residue" evidence="2">
    <location>
        <position position="1"/>
    </location>
</feature>
<evidence type="ECO:0000313" key="2">
    <source>
        <dbReference type="EMBL" id="GIM10186.1"/>
    </source>
</evidence>
<comment type="caution">
    <text evidence="2">The sequence shown here is derived from an EMBL/GenBank/DDBJ whole genome shotgun (WGS) entry which is preliminary data.</text>
</comment>
<protein>
    <submittedName>
        <fullName evidence="2">Uncharacterized protein</fullName>
    </submittedName>
</protein>
<gene>
    <name evidence="2" type="ORF">Vretimale_13939</name>
</gene>
<feature type="region of interest" description="Disordered" evidence="1">
    <location>
        <begin position="1"/>
        <end position="46"/>
    </location>
</feature>
<evidence type="ECO:0000256" key="1">
    <source>
        <dbReference type="SAM" id="MobiDB-lite"/>
    </source>
</evidence>
<dbReference type="Proteomes" id="UP000722791">
    <property type="component" value="Unassembled WGS sequence"/>
</dbReference>
<proteinExistence type="predicted"/>
<dbReference type="AlphaFoldDB" id="A0A8J4GL84"/>
<sequence>TPVDALPGTAIPATAAAGAGSSSRGIPSADGTAKDSGNASGNPVHLNVSAACPLPVVSASRITASRPMPAPPPSSTWPTTCPSDCPTTPVEVDVATRALER</sequence>
<organism evidence="2 3">
    <name type="scientific">Volvox reticuliferus</name>
    <dbReference type="NCBI Taxonomy" id="1737510"/>
    <lineage>
        <taxon>Eukaryota</taxon>
        <taxon>Viridiplantae</taxon>
        <taxon>Chlorophyta</taxon>
        <taxon>core chlorophytes</taxon>
        <taxon>Chlorophyceae</taxon>
        <taxon>CS clade</taxon>
        <taxon>Chlamydomonadales</taxon>
        <taxon>Volvocaceae</taxon>
        <taxon>Volvox</taxon>
    </lineage>
</organism>
<name>A0A8J4GL84_9CHLO</name>
<evidence type="ECO:0000313" key="3">
    <source>
        <dbReference type="Proteomes" id="UP000722791"/>
    </source>
</evidence>